<gene>
    <name evidence="10" type="ORF">NP493_382g01015</name>
</gene>
<evidence type="ECO:0000256" key="3">
    <source>
        <dbReference type="ARBA" id="ARBA00022792"/>
    </source>
</evidence>
<evidence type="ECO:0000313" key="10">
    <source>
        <dbReference type="EMBL" id="KAK2181772.1"/>
    </source>
</evidence>
<dbReference type="EMBL" id="JAODUO010000382">
    <property type="protein sequence ID" value="KAK2181772.1"/>
    <property type="molecule type" value="Genomic_DNA"/>
</dbReference>
<dbReference type="PANTHER" id="PTHR43394">
    <property type="entry name" value="ATP-DEPENDENT PERMEASE MDL1, MITOCHONDRIAL"/>
    <property type="match status" value="1"/>
</dbReference>
<dbReference type="Gene3D" id="1.20.1560.10">
    <property type="entry name" value="ABC transporter type 1, transmembrane domain"/>
    <property type="match status" value="1"/>
</dbReference>
<evidence type="ECO:0000256" key="1">
    <source>
        <dbReference type="ARBA" id="ARBA00004141"/>
    </source>
</evidence>
<evidence type="ECO:0000259" key="9">
    <source>
        <dbReference type="PROSITE" id="PS50929"/>
    </source>
</evidence>
<dbReference type="SUPFAM" id="SSF52540">
    <property type="entry name" value="P-loop containing nucleoside triphosphate hydrolases"/>
    <property type="match status" value="1"/>
</dbReference>
<dbReference type="InterPro" id="IPR039421">
    <property type="entry name" value="Type_1_exporter"/>
</dbReference>
<keyword evidence="4" id="KW-0809">Transit peptide</keyword>
<feature type="transmembrane region" description="Helical" evidence="8">
    <location>
        <begin position="409"/>
        <end position="428"/>
    </location>
</feature>
<protein>
    <recommendedName>
        <fullName evidence="9">ABC transmembrane type-1 domain-containing protein</fullName>
    </recommendedName>
</protein>
<reference evidence="10" key="1">
    <citation type="journal article" date="2023" name="Mol. Biol. Evol.">
        <title>Third-Generation Sequencing Reveals the Adaptive Role of the Epigenome in Three Deep-Sea Polychaetes.</title>
        <authorList>
            <person name="Perez M."/>
            <person name="Aroh O."/>
            <person name="Sun Y."/>
            <person name="Lan Y."/>
            <person name="Juniper S.K."/>
            <person name="Young C.R."/>
            <person name="Angers B."/>
            <person name="Qian P.Y."/>
        </authorList>
    </citation>
    <scope>NUCLEOTIDE SEQUENCE</scope>
    <source>
        <strain evidence="10">R07B-5</strain>
    </source>
</reference>
<feature type="transmembrane region" description="Helical" evidence="8">
    <location>
        <begin position="184"/>
        <end position="208"/>
    </location>
</feature>
<dbReference type="InterPro" id="IPR011527">
    <property type="entry name" value="ABC1_TM_dom"/>
</dbReference>
<dbReference type="FunFam" id="1.20.1560.10:FF:000048">
    <property type="entry name" value="ATP-binding cassette sub-family B member 10, mitochondrial"/>
    <property type="match status" value="1"/>
</dbReference>
<dbReference type="AlphaFoldDB" id="A0AAD9L2V8"/>
<dbReference type="PROSITE" id="PS50929">
    <property type="entry name" value="ABC_TM1F"/>
    <property type="match status" value="1"/>
</dbReference>
<evidence type="ECO:0000256" key="4">
    <source>
        <dbReference type="ARBA" id="ARBA00022946"/>
    </source>
</evidence>
<keyword evidence="2 8" id="KW-0812">Transmembrane</keyword>
<dbReference type="Proteomes" id="UP001209878">
    <property type="component" value="Unassembled WGS sequence"/>
</dbReference>
<evidence type="ECO:0000256" key="7">
    <source>
        <dbReference type="ARBA" id="ARBA00023136"/>
    </source>
</evidence>
<keyword evidence="11" id="KW-1185">Reference proteome</keyword>
<dbReference type="GO" id="GO:0090374">
    <property type="term" value="P:oligopeptide export from mitochondrion"/>
    <property type="evidence" value="ECO:0007669"/>
    <property type="project" value="TreeGrafter"/>
</dbReference>
<evidence type="ECO:0000256" key="2">
    <source>
        <dbReference type="ARBA" id="ARBA00022692"/>
    </source>
</evidence>
<keyword evidence="7 8" id="KW-0472">Membrane</keyword>
<dbReference type="SUPFAM" id="SSF90123">
    <property type="entry name" value="ABC transporter transmembrane region"/>
    <property type="match status" value="1"/>
</dbReference>
<dbReference type="PANTHER" id="PTHR43394:SF1">
    <property type="entry name" value="ATP-BINDING CASSETTE SUB-FAMILY B MEMBER 10, MITOCHONDRIAL"/>
    <property type="match status" value="1"/>
</dbReference>
<dbReference type="GO" id="GO:0005524">
    <property type="term" value="F:ATP binding"/>
    <property type="evidence" value="ECO:0007669"/>
    <property type="project" value="InterPro"/>
</dbReference>
<organism evidence="10 11">
    <name type="scientific">Ridgeia piscesae</name>
    <name type="common">Tubeworm</name>
    <dbReference type="NCBI Taxonomy" id="27915"/>
    <lineage>
        <taxon>Eukaryota</taxon>
        <taxon>Metazoa</taxon>
        <taxon>Spiralia</taxon>
        <taxon>Lophotrochozoa</taxon>
        <taxon>Annelida</taxon>
        <taxon>Polychaeta</taxon>
        <taxon>Sedentaria</taxon>
        <taxon>Canalipalpata</taxon>
        <taxon>Sabellida</taxon>
        <taxon>Siboglinidae</taxon>
        <taxon>Ridgeia</taxon>
    </lineage>
</organism>
<dbReference type="Gene3D" id="3.40.50.300">
    <property type="entry name" value="P-loop containing nucleotide triphosphate hydrolases"/>
    <property type="match status" value="1"/>
</dbReference>
<evidence type="ECO:0000256" key="6">
    <source>
        <dbReference type="ARBA" id="ARBA00023128"/>
    </source>
</evidence>
<evidence type="ECO:0000256" key="5">
    <source>
        <dbReference type="ARBA" id="ARBA00022989"/>
    </source>
</evidence>
<keyword evidence="5 8" id="KW-1133">Transmembrane helix</keyword>
<proteinExistence type="predicted"/>
<dbReference type="InterPro" id="IPR036640">
    <property type="entry name" value="ABC1_TM_sf"/>
</dbReference>
<dbReference type="GO" id="GO:0005743">
    <property type="term" value="C:mitochondrial inner membrane"/>
    <property type="evidence" value="ECO:0007669"/>
    <property type="project" value="TreeGrafter"/>
</dbReference>
<dbReference type="GO" id="GO:0016887">
    <property type="term" value="F:ATP hydrolysis activity"/>
    <property type="evidence" value="ECO:0007669"/>
    <property type="project" value="InterPro"/>
</dbReference>
<comment type="caution">
    <text evidence="10">The sequence shown here is derived from an EMBL/GenBank/DDBJ whole genome shotgun (WGS) entry which is preliminary data.</text>
</comment>
<dbReference type="GO" id="GO:0015421">
    <property type="term" value="F:ABC-type oligopeptide transporter activity"/>
    <property type="evidence" value="ECO:0007669"/>
    <property type="project" value="TreeGrafter"/>
</dbReference>
<keyword evidence="6" id="KW-0496">Mitochondrion</keyword>
<evidence type="ECO:0000313" key="11">
    <source>
        <dbReference type="Proteomes" id="UP001209878"/>
    </source>
</evidence>
<dbReference type="Pfam" id="PF00664">
    <property type="entry name" value="ABC_membrane"/>
    <property type="match status" value="1"/>
</dbReference>
<dbReference type="InterPro" id="IPR027417">
    <property type="entry name" value="P-loop_NTPase"/>
</dbReference>
<name>A0AAD9L2V8_RIDPI</name>
<keyword evidence="3" id="KW-0999">Mitochondrion inner membrane</keyword>
<evidence type="ECO:0000256" key="8">
    <source>
        <dbReference type="SAM" id="Phobius"/>
    </source>
</evidence>
<sequence length="629" mass="68715">MAYATFRSVSRRLHRVPQTLTLSLSGATETSLWTNLTKAGGLFSHHMASTGGKTICSRCASTLTGLSKATRLSSISRIAQHGGRTFCVVRIGSRQIFRLYSTKGGSDVAAKAVGKGVKKTAKTSQLPEFRRLLSLAKDEKWRLAGAITLLFVSSTVTLAVPFGIGRVIDIIYTPEEQEAMVPRLKTFCKVLLGVFIVGAIANFGRVYLMQISGNRIVKKMREKLFGSIIKQDIAFFDKTKTGELINRLSTDTSLVGQSVTMNISDGLRSVTQALGGISMMVYMSPKLAMIALSIVPPIALVSRYYGRYVQKITRAVQDSLAASTQVAEERLSNMRTVRAFVQEEREQNAYNQQIDQVLKLSYKEALARGIFWGTTGLSGNIVVLSVFYYGGLMMSESVITVGEMSSFLMYAAFVGVSIGGLSTFYTELMRGLGASTRVWQLIDSQPSIPLTDGIIPDMPMKGNIEFRDLHFSYPQRPDTHIFNGLSLAVPQGSVTAIVGSSGSGKSTLAALLLRYYDPNSGEVCVDGTSTRALSPSWLRSNMGLVNQEPTLFSCSIADNIKYGALKPELVTEEEVKHAAQMANAYNFIQYFPEGFNTLVGERGVMLSGRGNNIREQGVMLSEPKDSSFR</sequence>
<feature type="transmembrane region" description="Helical" evidence="8">
    <location>
        <begin position="141"/>
        <end position="164"/>
    </location>
</feature>
<comment type="subcellular location">
    <subcellularLocation>
        <location evidence="1">Membrane</location>
        <topology evidence="1">Multi-pass membrane protein</topology>
    </subcellularLocation>
</comment>
<dbReference type="InterPro" id="IPR003439">
    <property type="entry name" value="ABC_transporter-like_ATP-bd"/>
</dbReference>
<feature type="domain" description="ABC transmembrane type-1" evidence="9">
    <location>
        <begin position="144"/>
        <end position="430"/>
    </location>
</feature>
<feature type="transmembrane region" description="Helical" evidence="8">
    <location>
        <begin position="369"/>
        <end position="389"/>
    </location>
</feature>
<accession>A0AAD9L2V8</accession>
<dbReference type="CDD" id="cd18573">
    <property type="entry name" value="ABC_6TM_ABCB10_like"/>
    <property type="match status" value="1"/>
</dbReference>
<dbReference type="Pfam" id="PF00005">
    <property type="entry name" value="ABC_tran"/>
    <property type="match status" value="1"/>
</dbReference>